<sequence length="1516" mass="170503">MVLPNYERRLAPHHKRAAKKAKPLHRSYSCPFRIRFSVCEGLHQSGGGGGRSGGYRGHDDSKKLKVSQSKEVYQLYVSLYDAVYHCYFGCQWQSPSVTGSTGRGKSTTLQFNEVVYMHTTLKAPSVVLVAELVGQLKDSDGVSKTRSLGWGVIRPFAVDAEHPNTLRDDHSPLKKVQLYKGTPRALLLIDEPIEHCEHLKSINGRYLTCSISIHQALFKIVHLLPENVFFGRTDKIPGLQHIGKTIDPFHKPKLSPVFMCQLNNILVSLPPNIDRFEEELCQRLSEDYLNNISDADSLTNISVNELVSITERRLKLAVHNGWCFCGNEEIIHLDLEYSNGSNGQSPSPAPRPRSSYRRKYSVTSNGSSNAVGLVLRSPCYVKDLFDSPDCSVVLSLEYVISEPMMEEHMKFVRSMPWAFKRVVLLRWCIWKPFDSSAPGQEMVGDVHVIPFVAGPSRNPDEMFVYRGPQTDMYDKHLARMAQGNIQFYAMLHTQNQSEGSGSVEELQAKIKNAAIPPLPVKSSSRQMPSNKAMNISAVNQAVKSHQPVAHPSYQTNTAISQMSAVPYGMVPVAPVSVYQQQPQLVQAPVTPVTVYQQQLAPSPAFHYSHPVQQNMVSVVGGQVSEVTKQFASLTAATVPDPVEFLHQTPTSRHNPVLAQAPHTTSCKSLSRSTYNLLFNSGFPPILDRNGDPAEVVNPERADLGTDMSSSHRDPLSCNEIIFQFLAINRIFDSQQIETEQDSQSVFFTFQFYKYPPVTTERLLLWRVKDKKGKGENYQTNFSILHKINKGDLKSKGSAGFEIRYFVDPCFLKLGEFPLFLQYLEHHILHIDIWNGDSLLLLGSSSAPLKYLCRRGNEAVQCSVELDILVTESSGELQEMGEDIGKLRDIQPYNSTAVSKGQLHLRMANIGYPPKNVQESKKAVNEISVRKHVITSHLTGETQFHGGSLVPGHKQGVGVGVKKISLANHLLHTHPELGTVITSQKSLAIPGTPASLKGDNSVERKRKLARMEMVKKQLTSDVKPALVLAHKDDLNQRVRDLKMLELYRQQTKRECIMNMLNSSITKEHVIFPSFAVAEFFEFVLLNPSDLQEMVTIEYDDSDLSVITDAQEWRYFKSQTNVTTPVEEDMFIESNVDGKWKQILMRPKEVIHIPFKFQSFAADHSVHPQGAVNSLMKETKHEQSDSSKNVQSRTIQIQFRASSGGIIAILYLKLMFQPHVIDQTFRFYQPEQSFMKKSIHLPSYHTLPGVPVDATGQPQQVFVRCSDPNVICNCEDKQPGEPIEIFIKVSTGVSPQVKKFFVAIYADRFQSQPIQIWEIIIHALQRVDILCVEGQKTKFSLILRGTHSSRFARCFTSHPREMKLHPSEAFTLAAGSVHELNVTVRPECTGSKYFYINMVDVDYHQLLRSWLICIKTQTPVISGTFEIKLPVGGGYGCNKKISYRNPYGKSKLFSLHTNRDDLLQFKENQLDIPGGESLDIGLRFAPVLQQGSVDILVFIDDEQGKNEETFCIKANYMT</sequence>
<protein>
    <submittedName>
        <fullName evidence="9">Nephrocystin-4-like isoform X1</fullName>
    </submittedName>
</protein>
<dbReference type="Pfam" id="PF26015">
    <property type="entry name" value="Ig_NPH4_3rd"/>
    <property type="match status" value="1"/>
</dbReference>
<organism evidence="8 9">
    <name type="scientific">Octopus sinensis</name>
    <name type="common">East Asian common octopus</name>
    <dbReference type="NCBI Taxonomy" id="2607531"/>
    <lineage>
        <taxon>Eukaryota</taxon>
        <taxon>Metazoa</taxon>
        <taxon>Spiralia</taxon>
        <taxon>Lophotrochozoa</taxon>
        <taxon>Mollusca</taxon>
        <taxon>Cephalopoda</taxon>
        <taxon>Coleoidea</taxon>
        <taxon>Octopodiformes</taxon>
        <taxon>Octopoda</taxon>
        <taxon>Incirrata</taxon>
        <taxon>Octopodidae</taxon>
        <taxon>Octopus</taxon>
    </lineage>
</organism>
<evidence type="ECO:0000259" key="5">
    <source>
        <dbReference type="Pfam" id="PF26187"/>
    </source>
</evidence>
<feature type="domain" description="NPHP4 Ig-like" evidence="6">
    <location>
        <begin position="1223"/>
        <end position="1320"/>
    </location>
</feature>
<dbReference type="PANTHER" id="PTHR31043:SF3">
    <property type="entry name" value="NEPHROCYSTIN-4"/>
    <property type="match status" value="1"/>
</dbReference>
<evidence type="ECO:0000259" key="4">
    <source>
        <dbReference type="Pfam" id="PF26186"/>
    </source>
</evidence>
<evidence type="ECO:0000259" key="7">
    <source>
        <dbReference type="Pfam" id="PF26190"/>
    </source>
</evidence>
<proteinExistence type="predicted"/>
<feature type="domain" description="NPHP4 Ig-like" evidence="2">
    <location>
        <begin position="1332"/>
        <end position="1415"/>
    </location>
</feature>
<keyword evidence="8" id="KW-1185">Reference proteome</keyword>
<dbReference type="GO" id="GO:0097546">
    <property type="term" value="C:ciliary base"/>
    <property type="evidence" value="ECO:0007669"/>
    <property type="project" value="TreeGrafter"/>
</dbReference>
<dbReference type="GO" id="GO:0097730">
    <property type="term" value="C:non-motile cilium"/>
    <property type="evidence" value="ECO:0007669"/>
    <property type="project" value="InterPro"/>
</dbReference>
<dbReference type="InterPro" id="IPR058764">
    <property type="entry name" value="NPHP4_SK"/>
</dbReference>
<evidence type="ECO:0000256" key="1">
    <source>
        <dbReference type="SAM" id="MobiDB-lite"/>
    </source>
</evidence>
<feature type="domain" description="NPHP4 Ig-like" evidence="7">
    <location>
        <begin position="1066"/>
        <end position="1216"/>
    </location>
</feature>
<evidence type="ECO:0000313" key="8">
    <source>
        <dbReference type="Proteomes" id="UP000515154"/>
    </source>
</evidence>
<name>A0A7E6F9Q1_9MOLL</name>
<dbReference type="GO" id="GO:0035869">
    <property type="term" value="C:ciliary transition zone"/>
    <property type="evidence" value="ECO:0007669"/>
    <property type="project" value="TreeGrafter"/>
</dbReference>
<feature type="domain" description="NPHP4 Ig-like" evidence="5">
    <location>
        <begin position="1421"/>
        <end position="1514"/>
    </location>
</feature>
<dbReference type="Pfam" id="PF26173">
    <property type="entry name" value="NPHP4_SK"/>
    <property type="match status" value="1"/>
</dbReference>
<feature type="domain" description="NPHP4 C2-like" evidence="4">
    <location>
        <begin position="674"/>
        <end position="910"/>
    </location>
</feature>
<evidence type="ECO:0000259" key="6">
    <source>
        <dbReference type="Pfam" id="PF26189"/>
    </source>
</evidence>
<dbReference type="InterPro" id="IPR029775">
    <property type="entry name" value="NPHP4"/>
</dbReference>
<evidence type="ECO:0000259" key="3">
    <source>
        <dbReference type="Pfam" id="PF26173"/>
    </source>
</evidence>
<dbReference type="InterPro" id="IPR058765">
    <property type="entry name" value="NPHP4_C2-like"/>
</dbReference>
<dbReference type="InterPro" id="IPR058687">
    <property type="entry name" value="Ig_NPHP4_1st"/>
</dbReference>
<dbReference type="InterPro" id="IPR058686">
    <property type="entry name" value="Ig_NPHP4_3rd"/>
</dbReference>
<dbReference type="CDD" id="cd22239">
    <property type="entry name" value="NPHP4"/>
    <property type="match status" value="1"/>
</dbReference>
<evidence type="ECO:0000313" key="9">
    <source>
        <dbReference type="RefSeq" id="XP_036363682.1"/>
    </source>
</evidence>
<evidence type="ECO:0000259" key="2">
    <source>
        <dbReference type="Pfam" id="PF26015"/>
    </source>
</evidence>
<accession>A0A7E6F9Q1</accession>
<dbReference type="Pfam" id="PF26187">
    <property type="entry name" value="Ig_NPHP4_4th"/>
    <property type="match status" value="1"/>
</dbReference>
<dbReference type="PANTHER" id="PTHR31043">
    <property type="entry name" value="NEPHROCYSTIN-4"/>
    <property type="match status" value="1"/>
</dbReference>
<dbReference type="GO" id="GO:1904491">
    <property type="term" value="P:protein localization to ciliary transition zone"/>
    <property type="evidence" value="ECO:0007669"/>
    <property type="project" value="TreeGrafter"/>
</dbReference>
<gene>
    <name evidence="9" type="primary">LOC115217814</name>
</gene>
<dbReference type="Pfam" id="PF26186">
    <property type="entry name" value="NPHP4_C2_3rd"/>
    <property type="match status" value="1"/>
</dbReference>
<reference evidence="9" key="1">
    <citation type="submission" date="2025-08" db="UniProtKB">
        <authorList>
            <consortium name="RefSeq"/>
        </authorList>
    </citation>
    <scope>IDENTIFICATION</scope>
</reference>
<dbReference type="Pfam" id="PF26189">
    <property type="entry name" value="Ig_NPHP4_2nd"/>
    <property type="match status" value="1"/>
</dbReference>
<dbReference type="RefSeq" id="XP_036363682.1">
    <property type="nucleotide sequence ID" value="XM_036507789.1"/>
</dbReference>
<dbReference type="GO" id="GO:0036064">
    <property type="term" value="C:ciliary basal body"/>
    <property type="evidence" value="ECO:0007669"/>
    <property type="project" value="TreeGrafter"/>
</dbReference>
<feature type="region of interest" description="Disordered" evidence="1">
    <location>
        <begin position="341"/>
        <end position="367"/>
    </location>
</feature>
<feature type="domain" description="NPHP4 SK-like" evidence="3">
    <location>
        <begin position="1002"/>
        <end position="1061"/>
    </location>
</feature>
<dbReference type="Proteomes" id="UP000515154">
    <property type="component" value="Linkage group LG12"/>
</dbReference>
<dbReference type="GO" id="GO:0090090">
    <property type="term" value="P:negative regulation of canonical Wnt signaling pathway"/>
    <property type="evidence" value="ECO:0007669"/>
    <property type="project" value="InterPro"/>
</dbReference>
<dbReference type="InterPro" id="IPR058688">
    <property type="entry name" value="Ig_NPHP4_2nd"/>
</dbReference>
<dbReference type="Pfam" id="PF26190">
    <property type="entry name" value="Ig_NPHP4_1st"/>
    <property type="match status" value="1"/>
</dbReference>
<dbReference type="InterPro" id="IPR058685">
    <property type="entry name" value="Ig_NPHP4_4th"/>
</dbReference>